<dbReference type="EMBL" id="CAJNJA010019054">
    <property type="protein sequence ID" value="CAE7437615.1"/>
    <property type="molecule type" value="Genomic_DNA"/>
</dbReference>
<evidence type="ECO:0000256" key="1">
    <source>
        <dbReference type="SAM" id="MobiDB-lite"/>
    </source>
</evidence>
<name>A0A812RG47_9DINO</name>
<protein>
    <submittedName>
        <fullName evidence="2">Uncharacterized protein</fullName>
    </submittedName>
</protein>
<accession>A0A812RG47</accession>
<comment type="caution">
    <text evidence="2">The sequence shown here is derived from an EMBL/GenBank/DDBJ whole genome shotgun (WGS) entry which is preliminary data.</text>
</comment>
<dbReference type="Proteomes" id="UP000601435">
    <property type="component" value="Unassembled WGS sequence"/>
</dbReference>
<sequence>MDVQTPVRKKRSNHYLAETAEKDPRPTATKIDEADDQKRMTHAKDGGEQKVHPQEKDPKSEELLELEIKVVDGEAFFALDGKLYKVQDPKALQEVNRAPPEQAKVPKPKRSLSDFRKWYANRRGVF</sequence>
<evidence type="ECO:0000313" key="3">
    <source>
        <dbReference type="Proteomes" id="UP000601435"/>
    </source>
</evidence>
<feature type="compositionally biased region" description="Basic and acidic residues" evidence="1">
    <location>
        <begin position="19"/>
        <end position="60"/>
    </location>
</feature>
<dbReference type="OrthoDB" id="411930at2759"/>
<gene>
    <name evidence="2" type="ORF">SNEC2469_LOCUS12032</name>
</gene>
<dbReference type="AlphaFoldDB" id="A0A812RG47"/>
<keyword evidence="3" id="KW-1185">Reference proteome</keyword>
<evidence type="ECO:0000313" key="2">
    <source>
        <dbReference type="EMBL" id="CAE7437615.1"/>
    </source>
</evidence>
<reference evidence="2" key="1">
    <citation type="submission" date="2021-02" db="EMBL/GenBank/DDBJ databases">
        <authorList>
            <person name="Dougan E. K."/>
            <person name="Rhodes N."/>
            <person name="Thang M."/>
            <person name="Chan C."/>
        </authorList>
    </citation>
    <scope>NUCLEOTIDE SEQUENCE</scope>
</reference>
<organism evidence="2 3">
    <name type="scientific">Symbiodinium necroappetens</name>
    <dbReference type="NCBI Taxonomy" id="1628268"/>
    <lineage>
        <taxon>Eukaryota</taxon>
        <taxon>Sar</taxon>
        <taxon>Alveolata</taxon>
        <taxon>Dinophyceae</taxon>
        <taxon>Suessiales</taxon>
        <taxon>Symbiodiniaceae</taxon>
        <taxon>Symbiodinium</taxon>
    </lineage>
</organism>
<feature type="region of interest" description="Disordered" evidence="1">
    <location>
        <begin position="1"/>
        <end position="60"/>
    </location>
</feature>
<proteinExistence type="predicted"/>